<evidence type="ECO:0000313" key="3">
    <source>
        <dbReference type="Proteomes" id="UP001387100"/>
    </source>
</evidence>
<gene>
    <name evidence="2" type="ORF">WDZ17_01010</name>
</gene>
<evidence type="ECO:0000313" key="2">
    <source>
        <dbReference type="EMBL" id="MEJ5943873.1"/>
    </source>
</evidence>
<evidence type="ECO:0000256" key="1">
    <source>
        <dbReference type="SAM" id="MobiDB-lite"/>
    </source>
</evidence>
<dbReference type="EMBL" id="JBBIAA010000001">
    <property type="protein sequence ID" value="MEJ5943873.1"/>
    <property type="molecule type" value="Genomic_DNA"/>
</dbReference>
<comment type="caution">
    <text evidence="2">The sequence shown here is derived from an EMBL/GenBank/DDBJ whole genome shotgun (WGS) entry which is preliminary data.</text>
</comment>
<protein>
    <submittedName>
        <fullName evidence="2">Uncharacterized protein</fullName>
    </submittedName>
</protein>
<feature type="compositionally biased region" description="Pro residues" evidence="1">
    <location>
        <begin position="179"/>
        <end position="190"/>
    </location>
</feature>
<feature type="region of interest" description="Disordered" evidence="1">
    <location>
        <begin position="156"/>
        <end position="190"/>
    </location>
</feature>
<proteinExistence type="predicted"/>
<reference evidence="2 3" key="1">
    <citation type="journal article" date="2017" name="Int. J. Syst. Evol. Microbiol.">
        <title>Pseudokineococcus basanitobsidens sp. nov., isolated from volcanic rock.</title>
        <authorList>
            <person name="Lee D.W."/>
            <person name="Park M.Y."/>
            <person name="Kim J.J."/>
            <person name="Kim B.S."/>
        </authorList>
    </citation>
    <scope>NUCLEOTIDE SEQUENCE [LARGE SCALE GENOMIC DNA]</scope>
    <source>
        <strain evidence="2 3">DSM 103726</strain>
    </source>
</reference>
<name>A0ABU8RFM8_9ACTN</name>
<sequence length="210" mass="21740">MVDSRAHAAPATVAATPPGTYRTADGSAVAFPDALDAWTSAAIAVLTARARTYGATVTYGDLARSLFARSGVATRSLLQNWIGDVLARVADACADASNDRPPLDALVIRGTDGAVGGGYGDAVARNTGTRPHDVERHAAEARLACYRALAQDLPADGGHPVLTTRTTAQPRRRAAAPRPAKPAPTPEPLPAVCPTCFTQLPRSGQCDTCD</sequence>
<dbReference type="Proteomes" id="UP001387100">
    <property type="component" value="Unassembled WGS sequence"/>
</dbReference>
<accession>A0ABU8RFM8</accession>
<keyword evidence="3" id="KW-1185">Reference proteome</keyword>
<dbReference type="RefSeq" id="WP_339573264.1">
    <property type="nucleotide sequence ID" value="NZ_JBBIAA010000001.1"/>
</dbReference>
<organism evidence="2 3">
    <name type="scientific">Pseudokineococcus basanitobsidens</name>
    <dbReference type="NCBI Taxonomy" id="1926649"/>
    <lineage>
        <taxon>Bacteria</taxon>
        <taxon>Bacillati</taxon>
        <taxon>Actinomycetota</taxon>
        <taxon>Actinomycetes</taxon>
        <taxon>Kineosporiales</taxon>
        <taxon>Kineosporiaceae</taxon>
        <taxon>Pseudokineococcus</taxon>
    </lineage>
</organism>